<evidence type="ECO:0000313" key="1">
    <source>
        <dbReference type="EMBL" id="KAF9511211.1"/>
    </source>
</evidence>
<organism evidence="1 2">
    <name type="scientific">Hydnum rufescens UP504</name>
    <dbReference type="NCBI Taxonomy" id="1448309"/>
    <lineage>
        <taxon>Eukaryota</taxon>
        <taxon>Fungi</taxon>
        <taxon>Dikarya</taxon>
        <taxon>Basidiomycota</taxon>
        <taxon>Agaricomycotina</taxon>
        <taxon>Agaricomycetes</taxon>
        <taxon>Cantharellales</taxon>
        <taxon>Hydnaceae</taxon>
        <taxon>Hydnum</taxon>
    </lineage>
</organism>
<comment type="caution">
    <text evidence="1">The sequence shown here is derived from an EMBL/GenBank/DDBJ whole genome shotgun (WGS) entry which is preliminary data.</text>
</comment>
<dbReference type="OrthoDB" id="3200967at2759"/>
<proteinExistence type="predicted"/>
<dbReference type="Proteomes" id="UP000886523">
    <property type="component" value="Unassembled WGS sequence"/>
</dbReference>
<reference evidence="1" key="1">
    <citation type="journal article" date="2020" name="Nat. Commun.">
        <title>Large-scale genome sequencing of mycorrhizal fungi provides insights into the early evolution of symbiotic traits.</title>
        <authorList>
            <person name="Miyauchi S."/>
            <person name="Kiss E."/>
            <person name="Kuo A."/>
            <person name="Drula E."/>
            <person name="Kohler A."/>
            <person name="Sanchez-Garcia M."/>
            <person name="Morin E."/>
            <person name="Andreopoulos B."/>
            <person name="Barry K.W."/>
            <person name="Bonito G."/>
            <person name="Buee M."/>
            <person name="Carver A."/>
            <person name="Chen C."/>
            <person name="Cichocki N."/>
            <person name="Clum A."/>
            <person name="Culley D."/>
            <person name="Crous P.W."/>
            <person name="Fauchery L."/>
            <person name="Girlanda M."/>
            <person name="Hayes R.D."/>
            <person name="Keri Z."/>
            <person name="LaButti K."/>
            <person name="Lipzen A."/>
            <person name="Lombard V."/>
            <person name="Magnuson J."/>
            <person name="Maillard F."/>
            <person name="Murat C."/>
            <person name="Nolan M."/>
            <person name="Ohm R.A."/>
            <person name="Pangilinan J."/>
            <person name="Pereira M.F."/>
            <person name="Perotto S."/>
            <person name="Peter M."/>
            <person name="Pfister S."/>
            <person name="Riley R."/>
            <person name="Sitrit Y."/>
            <person name="Stielow J.B."/>
            <person name="Szollosi G."/>
            <person name="Zifcakova L."/>
            <person name="Stursova M."/>
            <person name="Spatafora J.W."/>
            <person name="Tedersoo L."/>
            <person name="Vaario L.M."/>
            <person name="Yamada A."/>
            <person name="Yan M."/>
            <person name="Wang P."/>
            <person name="Xu J."/>
            <person name="Bruns T."/>
            <person name="Baldrian P."/>
            <person name="Vilgalys R."/>
            <person name="Dunand C."/>
            <person name="Henrissat B."/>
            <person name="Grigoriev I.V."/>
            <person name="Hibbett D."/>
            <person name="Nagy L.G."/>
            <person name="Martin F.M."/>
        </authorList>
    </citation>
    <scope>NUCLEOTIDE SEQUENCE</scope>
    <source>
        <strain evidence="1">UP504</strain>
    </source>
</reference>
<protein>
    <recommendedName>
        <fullName evidence="3">CxC2-like cysteine cluster KDZ transposase-associated domain-containing protein</fullName>
    </recommendedName>
</protein>
<evidence type="ECO:0000313" key="2">
    <source>
        <dbReference type="Proteomes" id="UP000886523"/>
    </source>
</evidence>
<sequence length="66" mass="7250">GIEGISLEVCTCNIAATQLVKHGLFPCTPVHPTLTINIDMLEFTARLFVHLFPNEHAWASNLSGFL</sequence>
<feature type="non-terminal residue" evidence="1">
    <location>
        <position position="1"/>
    </location>
</feature>
<feature type="non-terminal residue" evidence="1">
    <location>
        <position position="66"/>
    </location>
</feature>
<dbReference type="AlphaFoldDB" id="A0A9P6ASR6"/>
<gene>
    <name evidence="1" type="ORF">BS47DRAFT_1278763</name>
</gene>
<dbReference type="EMBL" id="MU129004">
    <property type="protein sequence ID" value="KAF9511211.1"/>
    <property type="molecule type" value="Genomic_DNA"/>
</dbReference>
<name>A0A9P6ASR6_9AGAM</name>
<accession>A0A9P6ASR6</accession>
<evidence type="ECO:0008006" key="3">
    <source>
        <dbReference type="Google" id="ProtNLM"/>
    </source>
</evidence>
<keyword evidence="2" id="KW-1185">Reference proteome</keyword>